<evidence type="ECO:0000256" key="2">
    <source>
        <dbReference type="SAM" id="Phobius"/>
    </source>
</evidence>
<evidence type="ECO:0000313" key="4">
    <source>
        <dbReference type="Proteomes" id="UP000276133"/>
    </source>
</evidence>
<feature type="region of interest" description="Disordered" evidence="1">
    <location>
        <begin position="681"/>
        <end position="709"/>
    </location>
</feature>
<feature type="compositionally biased region" description="Polar residues" evidence="1">
    <location>
        <begin position="682"/>
        <end position="698"/>
    </location>
</feature>
<reference evidence="3 4" key="1">
    <citation type="journal article" date="2018" name="Sci. Rep.">
        <title>Genomic signatures of local adaptation to the degree of environmental predictability in rotifers.</title>
        <authorList>
            <person name="Franch-Gras L."/>
            <person name="Hahn C."/>
            <person name="Garcia-Roger E.M."/>
            <person name="Carmona M.J."/>
            <person name="Serra M."/>
            <person name="Gomez A."/>
        </authorList>
    </citation>
    <scope>NUCLEOTIDE SEQUENCE [LARGE SCALE GENOMIC DNA]</scope>
    <source>
        <strain evidence="3">HYR1</strain>
    </source>
</reference>
<comment type="caution">
    <text evidence="3">The sequence shown here is derived from an EMBL/GenBank/DDBJ whole genome shotgun (WGS) entry which is preliminary data.</text>
</comment>
<evidence type="ECO:0000256" key="1">
    <source>
        <dbReference type="SAM" id="MobiDB-lite"/>
    </source>
</evidence>
<keyword evidence="2" id="KW-0812">Transmembrane</keyword>
<organism evidence="3 4">
    <name type="scientific">Brachionus plicatilis</name>
    <name type="common">Marine rotifer</name>
    <name type="synonym">Brachionus muelleri</name>
    <dbReference type="NCBI Taxonomy" id="10195"/>
    <lineage>
        <taxon>Eukaryota</taxon>
        <taxon>Metazoa</taxon>
        <taxon>Spiralia</taxon>
        <taxon>Gnathifera</taxon>
        <taxon>Rotifera</taxon>
        <taxon>Eurotatoria</taxon>
        <taxon>Monogononta</taxon>
        <taxon>Pseudotrocha</taxon>
        <taxon>Ploima</taxon>
        <taxon>Brachionidae</taxon>
        <taxon>Brachionus</taxon>
    </lineage>
</organism>
<accession>A0A3M7SZ11</accession>
<protein>
    <submittedName>
        <fullName evidence="3">Uncharacterized protein</fullName>
    </submittedName>
</protein>
<gene>
    <name evidence="3" type="ORF">BpHYR1_045812</name>
</gene>
<dbReference type="EMBL" id="REGN01000569">
    <property type="protein sequence ID" value="RNA40925.1"/>
    <property type="molecule type" value="Genomic_DNA"/>
</dbReference>
<sequence length="719" mass="82612">METLDQNGHLKLNIDSNQTIPEGFILVPKISETESSSKTNYEVFLPIVFIILFMTLLFFIYALKNLNLKNHFEKCCCFLFRRKRPQQFPPMARIGFQNGATQPGVYLRQPNFNNYEDHASYYPMPSSDFYANYNCHNYEQIYPAYANPNGIITVHNNYKINQFYSSESSSDYDPNTIDDQFDNKFYFNDSKFVNSNFQNRTQNYYHMGNVRSEAKRLRPIGTELEVPKTRKSIVRPVKRRSVRRSYSISRVDPNKWRKQLEKRHKTNLVGNWPTKIMSEYELKKFLIQENMLKTQTAQILRTNCSESFFQLNKSRSNALNQIYAHKNDESLHNNMNSLTQDESTLNSQMESSEVLNSTENRKKYSMTKSYSGLLSKELSVFSSIDLNKSLNNKNDAKSESMVKKNESICQNFSSMVLNISEINDSDKSKKKLRDSIRHRSSTIKALNQQESIKKNRENTLKKLGNKLKDLSNEGSLIKSICKEIKNATSVDKDLNKKGRKYSRLCKSFTFLSQRVSENIRLKKGNFYEHKKFDDGQVFVSEPTKLGSMSFLPISFKLGQINYLKNINLLKSKGFQSMNSILEIIEPVAKRKKSLNSTQTTNESLLMTEKISSQKSKEYCDAAVQTSIVTSNESSSFSSHVTTLMHSNNFGSILANFGSASIQFSQNNIYARRLRMRAYSDGNGLSDSSRQTNSSNAKNSSSFGTHSASSSKLNQLKIQI</sequence>
<name>A0A3M7SZ11_BRAPC</name>
<feature type="transmembrane region" description="Helical" evidence="2">
    <location>
        <begin position="43"/>
        <end position="63"/>
    </location>
</feature>
<feature type="compositionally biased region" description="Low complexity" evidence="1">
    <location>
        <begin position="699"/>
        <end position="709"/>
    </location>
</feature>
<keyword evidence="2" id="KW-1133">Transmembrane helix</keyword>
<keyword evidence="4" id="KW-1185">Reference proteome</keyword>
<dbReference type="Proteomes" id="UP000276133">
    <property type="component" value="Unassembled WGS sequence"/>
</dbReference>
<dbReference type="AlphaFoldDB" id="A0A3M7SZ11"/>
<keyword evidence="2" id="KW-0472">Membrane</keyword>
<proteinExistence type="predicted"/>
<evidence type="ECO:0000313" key="3">
    <source>
        <dbReference type="EMBL" id="RNA40925.1"/>
    </source>
</evidence>